<dbReference type="EC" id="1.1.1.195" evidence="5"/>
<evidence type="ECO:0000256" key="6">
    <source>
        <dbReference type="ARBA" id="ARBA00022723"/>
    </source>
</evidence>
<evidence type="ECO:0000256" key="11">
    <source>
        <dbReference type="ARBA" id="ARBA00047329"/>
    </source>
</evidence>
<evidence type="ECO:0000256" key="17">
    <source>
        <dbReference type="RuleBase" id="RU361277"/>
    </source>
</evidence>
<dbReference type="FunFam" id="3.40.50.720:FF:000022">
    <property type="entry name" value="Cinnamyl alcohol dehydrogenase"/>
    <property type="match status" value="2"/>
</dbReference>
<protein>
    <recommendedName>
        <fullName evidence="16">Probable cinnamyl alcohol dehydrogenase</fullName>
        <ecNumber evidence="5">1.1.1.195</ecNumber>
    </recommendedName>
</protein>
<dbReference type="InterPro" id="IPR020843">
    <property type="entry name" value="ER"/>
</dbReference>
<organism evidence="19 20">
    <name type="scientific">Eragrostis curvula</name>
    <name type="common">weeping love grass</name>
    <dbReference type="NCBI Taxonomy" id="38414"/>
    <lineage>
        <taxon>Eukaryota</taxon>
        <taxon>Viridiplantae</taxon>
        <taxon>Streptophyta</taxon>
        <taxon>Embryophyta</taxon>
        <taxon>Tracheophyta</taxon>
        <taxon>Spermatophyta</taxon>
        <taxon>Magnoliopsida</taxon>
        <taxon>Liliopsida</taxon>
        <taxon>Poales</taxon>
        <taxon>Poaceae</taxon>
        <taxon>PACMAD clade</taxon>
        <taxon>Chloridoideae</taxon>
        <taxon>Eragrostideae</taxon>
        <taxon>Eragrostidinae</taxon>
        <taxon>Eragrostis</taxon>
    </lineage>
</organism>
<dbReference type="Pfam" id="PF00107">
    <property type="entry name" value="ADH_zinc_N"/>
    <property type="match status" value="2"/>
</dbReference>
<comment type="catalytic activity">
    <reaction evidence="13">
        <text>(E)-caffeyl alcohol + NADP(+) = (E)-caffeyl aldehyde + NADPH + H(+)</text>
        <dbReference type="Rhea" id="RHEA:45728"/>
        <dbReference type="ChEBI" id="CHEBI:15378"/>
        <dbReference type="ChEBI" id="CHEBI:28323"/>
        <dbReference type="ChEBI" id="CHEBI:31334"/>
        <dbReference type="ChEBI" id="CHEBI:57783"/>
        <dbReference type="ChEBI" id="CHEBI:58349"/>
    </reaction>
    <physiologicalReaction direction="right-to-left" evidence="13">
        <dbReference type="Rhea" id="RHEA:45730"/>
    </physiologicalReaction>
</comment>
<dbReference type="PANTHER" id="PTHR42683">
    <property type="entry name" value="ALDEHYDE REDUCTASE"/>
    <property type="match status" value="1"/>
</dbReference>
<accession>A0A5J9W5Q0</accession>
<comment type="subunit">
    <text evidence="4">Homodimer.</text>
</comment>
<comment type="catalytic activity">
    <reaction evidence="15">
        <text>(E)-cinnamyl alcohol + NADP(+) = (E)-cinnamaldehyde + NADPH + H(+)</text>
        <dbReference type="Rhea" id="RHEA:10392"/>
        <dbReference type="ChEBI" id="CHEBI:15378"/>
        <dbReference type="ChEBI" id="CHEBI:16731"/>
        <dbReference type="ChEBI" id="CHEBI:33227"/>
        <dbReference type="ChEBI" id="CHEBI:57783"/>
        <dbReference type="ChEBI" id="CHEBI:58349"/>
        <dbReference type="EC" id="1.1.1.195"/>
    </reaction>
    <physiologicalReaction direction="right-to-left" evidence="15">
        <dbReference type="Rhea" id="RHEA:10394"/>
    </physiologicalReaction>
</comment>
<keyword evidence="6 17" id="KW-0479">Metal-binding</keyword>
<comment type="pathway">
    <text evidence="2">Aromatic compound metabolism; phenylpropanoid biosynthesis.</text>
</comment>
<dbReference type="EMBL" id="RWGY01000005">
    <property type="protein sequence ID" value="TVU43285.1"/>
    <property type="molecule type" value="Genomic_DNA"/>
</dbReference>
<evidence type="ECO:0000259" key="18">
    <source>
        <dbReference type="SMART" id="SM00829"/>
    </source>
</evidence>
<evidence type="ECO:0000256" key="8">
    <source>
        <dbReference type="ARBA" id="ARBA00022833"/>
    </source>
</evidence>
<dbReference type="GO" id="GO:0009809">
    <property type="term" value="P:lignin biosynthetic process"/>
    <property type="evidence" value="ECO:0007669"/>
    <property type="project" value="UniProtKB-KW"/>
</dbReference>
<dbReference type="InterPro" id="IPR036291">
    <property type="entry name" value="NAD(P)-bd_dom_sf"/>
</dbReference>
<evidence type="ECO:0000256" key="4">
    <source>
        <dbReference type="ARBA" id="ARBA00011738"/>
    </source>
</evidence>
<dbReference type="PROSITE" id="PS00059">
    <property type="entry name" value="ADH_ZINC"/>
    <property type="match status" value="2"/>
</dbReference>
<keyword evidence="9" id="KW-0521">NADP</keyword>
<comment type="caution">
    <text evidence="19">The sequence shown here is derived from an EMBL/GenBank/DDBJ whole genome shotgun (WGS) entry which is preliminary data.</text>
</comment>
<dbReference type="InterPro" id="IPR002328">
    <property type="entry name" value="ADH_Zn_CS"/>
</dbReference>
<dbReference type="FunFam" id="3.90.180.10:FF:000004">
    <property type="entry name" value="probable cinnamyl alcohol dehydrogenase"/>
    <property type="match status" value="1"/>
</dbReference>
<evidence type="ECO:0000256" key="7">
    <source>
        <dbReference type="ARBA" id="ARBA00022733"/>
    </source>
</evidence>
<dbReference type="SMART" id="SM00829">
    <property type="entry name" value="PKS_ER"/>
    <property type="match status" value="1"/>
</dbReference>
<evidence type="ECO:0000256" key="5">
    <source>
        <dbReference type="ARBA" id="ARBA00013171"/>
    </source>
</evidence>
<evidence type="ECO:0000256" key="9">
    <source>
        <dbReference type="ARBA" id="ARBA00022857"/>
    </source>
</evidence>
<evidence type="ECO:0000256" key="16">
    <source>
        <dbReference type="ARBA" id="ARBA00072287"/>
    </source>
</evidence>
<evidence type="ECO:0000256" key="12">
    <source>
        <dbReference type="ARBA" id="ARBA00048379"/>
    </source>
</evidence>
<evidence type="ECO:0000313" key="20">
    <source>
        <dbReference type="Proteomes" id="UP000324897"/>
    </source>
</evidence>
<dbReference type="Pfam" id="PF08240">
    <property type="entry name" value="ADH_N"/>
    <property type="match status" value="2"/>
</dbReference>
<evidence type="ECO:0000256" key="3">
    <source>
        <dbReference type="ARBA" id="ARBA00008072"/>
    </source>
</evidence>
<comment type="catalytic activity">
    <reaction evidence="14">
        <text>(E)-coniferol + NADP(+) = (E)-coniferaldehyde + NADPH + H(+)</text>
        <dbReference type="Rhea" id="RHEA:22444"/>
        <dbReference type="ChEBI" id="CHEBI:15378"/>
        <dbReference type="ChEBI" id="CHEBI:16547"/>
        <dbReference type="ChEBI" id="CHEBI:17745"/>
        <dbReference type="ChEBI" id="CHEBI:57783"/>
        <dbReference type="ChEBI" id="CHEBI:58349"/>
        <dbReference type="EC" id="1.1.1.195"/>
    </reaction>
    <physiologicalReaction direction="right-to-left" evidence="14">
        <dbReference type="Rhea" id="RHEA:22446"/>
    </physiologicalReaction>
</comment>
<dbReference type="Gene3D" id="3.90.180.10">
    <property type="entry name" value="Medium-chain alcohol dehydrogenases, catalytic domain"/>
    <property type="match status" value="2"/>
</dbReference>
<dbReference type="OrthoDB" id="776349at2759"/>
<dbReference type="InterPro" id="IPR013154">
    <property type="entry name" value="ADH-like_N"/>
</dbReference>
<gene>
    <name evidence="19" type="ORF">EJB05_09740</name>
</gene>
<dbReference type="AlphaFoldDB" id="A0A5J9W5Q0"/>
<comment type="cofactor">
    <cofactor evidence="1 17">
        <name>Zn(2+)</name>
        <dbReference type="ChEBI" id="CHEBI:29105"/>
    </cofactor>
</comment>
<dbReference type="Proteomes" id="UP000324897">
    <property type="component" value="Unassembled WGS sequence"/>
</dbReference>
<feature type="domain" description="Enoyl reductase (ER)" evidence="18">
    <location>
        <begin position="30"/>
        <end position="359"/>
    </location>
</feature>
<reference evidence="19 20" key="1">
    <citation type="journal article" date="2019" name="Sci. Rep.">
        <title>A high-quality genome of Eragrostis curvula grass provides insights into Poaceae evolution and supports new strategies to enhance forage quality.</title>
        <authorList>
            <person name="Carballo J."/>
            <person name="Santos B.A.C.M."/>
            <person name="Zappacosta D."/>
            <person name="Garbus I."/>
            <person name="Selva J.P."/>
            <person name="Gallo C.A."/>
            <person name="Diaz A."/>
            <person name="Albertini E."/>
            <person name="Caccamo M."/>
            <person name="Echenique V."/>
        </authorList>
    </citation>
    <scope>NUCLEOTIDE SEQUENCE [LARGE SCALE GENOMIC DNA]</scope>
    <source>
        <strain evidence="20">cv. Victoria</strain>
        <tissue evidence="19">Leaf</tissue>
    </source>
</reference>
<comment type="similarity">
    <text evidence="3 17">Belongs to the zinc-containing alcohol dehydrogenase family.</text>
</comment>
<comment type="catalytic activity">
    <reaction evidence="11">
        <text>(E)-4-coumaroyl alcohol + NADP(+) = (E)-4-coumaraldehyde + NADPH + H(+)</text>
        <dbReference type="Rhea" id="RHEA:45724"/>
        <dbReference type="ChEBI" id="CHEBI:15378"/>
        <dbReference type="ChEBI" id="CHEBI:28353"/>
        <dbReference type="ChEBI" id="CHEBI:57783"/>
        <dbReference type="ChEBI" id="CHEBI:58349"/>
        <dbReference type="ChEBI" id="CHEBI:64555"/>
        <dbReference type="EC" id="1.1.1.195"/>
    </reaction>
    <physiologicalReaction direction="right-to-left" evidence="11">
        <dbReference type="Rhea" id="RHEA:45726"/>
    </physiologicalReaction>
</comment>
<keyword evidence="8 17" id="KW-0862">Zinc</keyword>
<dbReference type="InterPro" id="IPR047109">
    <property type="entry name" value="CAD-like"/>
</dbReference>
<dbReference type="Gramene" id="TVU43285">
    <property type="protein sequence ID" value="TVU43285"/>
    <property type="gene ID" value="EJB05_09740"/>
</dbReference>
<keyword evidence="7" id="KW-0438">Lignin biosynthesis</keyword>
<sequence length="815" mass="86208">MAPTVASDAAAGAKQHTGKAVGLAARDASGHLAPLTITRRSTGDDDVAIKILYCGICHSDLHSIKNEWKNTTYPIVPGHEIAGVVTEVGKNVTRFKAGDRVGVGCMVNSCRSCDRCAEGFENHCPGVILTYNSVDPIDGTVTYGGYSSAVVVNQRFVVRFPDAMPLDQGAPLLCAGITVYSPMKYHGLNVPGKHLGVLGLGGLGHVAVKLGKAFGMKVTVISSSPGKRQEALERLGADAFVVSKNADEMKAAMATLDGIINTVSANIPLAPLMGLLKPNGKMIMVGLPEKPLEIPPFDLIMSNKTLAGSCIGGMRDTQEMLDLAAKHGVTADVEVVGADYVNTAMERLAKADVRYRFVIDIGNTLKDTASANTRRVTPEPWTTVPSSILHGRATPRIGRSHTNVRPAGTRLRTLQGERNKDVRSCPEVTAYPARTAAIKSPSPARFVAPQTQHITPPSISISALQRAHRPILGQSLGVDRSMAPTAEATKQHTSKAVGLGALDASGHLAPLTITRSIKNEWNNAMYPMIPGHEIAGEVTEVGKNVTRFKSGDRVGVGCMVNSCQSCDRCTEGFENHCAGIIFTYNSVDCIDGTVTYGGYSSAVVVHERFVVRFPDAMPLDQGAPLLCAGITVYSPMKYHGLNVPGKHVGVLGLGGLGHVAVKFAKAFGMKVTVISSSPGKKQEALERLGADAFVAVMATLDGIINTVSANIPLGPLMGLLKPNGKMIMVGLPEKPLEIPPFNLIMGNKTLAGSCIGGMRDTQEMLDLAAKHGVTADVEVVGADYVNTAMERLAKADVRYRFVIDIGNTLKDTASA</sequence>
<dbReference type="FunFam" id="3.90.180.10:FF:000100">
    <property type="entry name" value="Putative cinnamyl alcohol dehydrogenase 6"/>
    <property type="match status" value="2"/>
</dbReference>
<keyword evidence="10" id="KW-0560">Oxidoreductase</keyword>
<comment type="catalytic activity">
    <reaction evidence="12">
        <text>(E)-sinapyl alcohol + NADP(+) = (E)-sinapaldehyde + NADPH + H(+)</text>
        <dbReference type="Rhea" id="RHEA:45704"/>
        <dbReference type="ChEBI" id="CHEBI:15378"/>
        <dbReference type="ChEBI" id="CHEBI:27949"/>
        <dbReference type="ChEBI" id="CHEBI:57783"/>
        <dbReference type="ChEBI" id="CHEBI:58349"/>
        <dbReference type="ChEBI" id="CHEBI:64557"/>
        <dbReference type="EC" id="1.1.1.195"/>
    </reaction>
    <physiologicalReaction direction="right-to-left" evidence="12">
        <dbReference type="Rhea" id="RHEA:45706"/>
    </physiologicalReaction>
</comment>
<dbReference type="Gene3D" id="3.40.50.720">
    <property type="entry name" value="NAD(P)-binding Rossmann-like Domain"/>
    <property type="match status" value="2"/>
</dbReference>
<evidence type="ECO:0000313" key="19">
    <source>
        <dbReference type="EMBL" id="TVU43285.1"/>
    </source>
</evidence>
<dbReference type="SUPFAM" id="SSF50129">
    <property type="entry name" value="GroES-like"/>
    <property type="match status" value="2"/>
</dbReference>
<evidence type="ECO:0000256" key="1">
    <source>
        <dbReference type="ARBA" id="ARBA00001947"/>
    </source>
</evidence>
<dbReference type="GO" id="GO:0045551">
    <property type="term" value="F:cinnamyl-alcohol dehydrogenase activity"/>
    <property type="evidence" value="ECO:0007669"/>
    <property type="project" value="UniProtKB-EC"/>
</dbReference>
<keyword evidence="20" id="KW-1185">Reference proteome</keyword>
<dbReference type="GO" id="GO:0008270">
    <property type="term" value="F:zinc ion binding"/>
    <property type="evidence" value="ECO:0007669"/>
    <property type="project" value="InterPro"/>
</dbReference>
<evidence type="ECO:0000256" key="10">
    <source>
        <dbReference type="ARBA" id="ARBA00023002"/>
    </source>
</evidence>
<proteinExistence type="inferred from homology"/>
<evidence type="ECO:0000256" key="15">
    <source>
        <dbReference type="ARBA" id="ARBA00049332"/>
    </source>
</evidence>
<dbReference type="CDD" id="cd05283">
    <property type="entry name" value="CAD1"/>
    <property type="match status" value="2"/>
</dbReference>
<dbReference type="SUPFAM" id="SSF51735">
    <property type="entry name" value="NAD(P)-binding Rossmann-fold domains"/>
    <property type="match status" value="2"/>
</dbReference>
<evidence type="ECO:0000256" key="14">
    <source>
        <dbReference type="ARBA" id="ARBA00049311"/>
    </source>
</evidence>
<evidence type="ECO:0000256" key="13">
    <source>
        <dbReference type="ARBA" id="ARBA00049226"/>
    </source>
</evidence>
<dbReference type="InterPro" id="IPR011032">
    <property type="entry name" value="GroES-like_sf"/>
</dbReference>
<name>A0A5J9W5Q0_9POAL</name>
<dbReference type="InterPro" id="IPR013149">
    <property type="entry name" value="ADH-like_C"/>
</dbReference>
<evidence type="ECO:0000256" key="2">
    <source>
        <dbReference type="ARBA" id="ARBA00004928"/>
    </source>
</evidence>